<name>A0A916JAX8_9BACT</name>
<evidence type="ECO:0000313" key="3">
    <source>
        <dbReference type="EMBL" id="CAG4998648.1"/>
    </source>
</evidence>
<dbReference type="Proteomes" id="UP000680038">
    <property type="component" value="Unassembled WGS sequence"/>
</dbReference>
<keyword evidence="1" id="KW-0732">Signal</keyword>
<dbReference type="InterPro" id="IPR026444">
    <property type="entry name" value="Secre_tail"/>
</dbReference>
<proteinExistence type="predicted"/>
<sequence>MRVLYTFFVFLFLSSSVSLATHLMGGEIRATHISGQTYKISVQLYLDAANATSATNAQNSVTVCFGDGTVSDLGMVSSNMVPENNDIVAKVYEGNHTYASSGTFQISVSENNRSANILNFPNSVLTPMFIWTVINTQQANSTPDFPNLSFTAGIRQVFTVNLKPKSTDSDSISYKIVKVSIPSPGTCGVRMTSHDYLYPNDVSKSGTFKIDQINKTLSWNAPELAGNYLFAVLAYEWRDGVTISETYREGVIRVTDKPGETVTVPPYQPAENPGVITGAPDFDHSGIAIAVEAYPIPTQDYLTVTVYNKIKSKVNIQIIDINGRVINELQTSSPEITVQQQFDLRKYVPGLYIVRASNGNQSATKKIVR</sequence>
<evidence type="ECO:0000256" key="1">
    <source>
        <dbReference type="SAM" id="SignalP"/>
    </source>
</evidence>
<dbReference type="AlphaFoldDB" id="A0A916JAX8"/>
<accession>A0A916JAX8</accession>
<evidence type="ECO:0000259" key="2">
    <source>
        <dbReference type="Pfam" id="PF18962"/>
    </source>
</evidence>
<dbReference type="RefSeq" id="WP_215238725.1">
    <property type="nucleotide sequence ID" value="NZ_CAJRAF010000002.1"/>
</dbReference>
<keyword evidence="4" id="KW-1185">Reference proteome</keyword>
<protein>
    <recommendedName>
        <fullName evidence="2">Secretion system C-terminal sorting domain-containing protein</fullName>
    </recommendedName>
</protein>
<comment type="caution">
    <text evidence="3">The sequence shown here is derived from an EMBL/GenBank/DDBJ whole genome shotgun (WGS) entry which is preliminary data.</text>
</comment>
<feature type="chain" id="PRO_5037575966" description="Secretion system C-terminal sorting domain-containing protein" evidence="1">
    <location>
        <begin position="21"/>
        <end position="369"/>
    </location>
</feature>
<reference evidence="3" key="1">
    <citation type="submission" date="2021-04" db="EMBL/GenBank/DDBJ databases">
        <authorList>
            <person name="Rodrigo-Torres L."/>
            <person name="Arahal R. D."/>
            <person name="Lucena T."/>
        </authorList>
    </citation>
    <scope>NUCLEOTIDE SEQUENCE</scope>
    <source>
        <strain evidence="3">CECT 9275</strain>
    </source>
</reference>
<dbReference type="Pfam" id="PF18962">
    <property type="entry name" value="Por_Secre_tail"/>
    <property type="match status" value="1"/>
</dbReference>
<dbReference type="EMBL" id="CAJRAF010000002">
    <property type="protein sequence ID" value="CAG4998648.1"/>
    <property type="molecule type" value="Genomic_DNA"/>
</dbReference>
<feature type="signal peptide" evidence="1">
    <location>
        <begin position="1"/>
        <end position="20"/>
    </location>
</feature>
<organism evidence="3 4">
    <name type="scientific">Dyadobacter helix</name>
    <dbReference type="NCBI Taxonomy" id="2822344"/>
    <lineage>
        <taxon>Bacteria</taxon>
        <taxon>Pseudomonadati</taxon>
        <taxon>Bacteroidota</taxon>
        <taxon>Cytophagia</taxon>
        <taxon>Cytophagales</taxon>
        <taxon>Spirosomataceae</taxon>
        <taxon>Dyadobacter</taxon>
    </lineage>
</organism>
<dbReference type="NCBIfam" id="TIGR04183">
    <property type="entry name" value="Por_Secre_tail"/>
    <property type="match status" value="1"/>
</dbReference>
<feature type="domain" description="Secretion system C-terminal sorting" evidence="2">
    <location>
        <begin position="294"/>
        <end position="368"/>
    </location>
</feature>
<gene>
    <name evidence="3" type="ORF">DYBT9275_02047</name>
</gene>
<evidence type="ECO:0000313" key="4">
    <source>
        <dbReference type="Proteomes" id="UP000680038"/>
    </source>
</evidence>